<evidence type="ECO:0000313" key="2">
    <source>
        <dbReference type="Proteomes" id="UP001652504"/>
    </source>
</evidence>
<gene>
    <name evidence="1" type="ORF">OE749_09495</name>
</gene>
<name>A0ABT3A8E7_9ALTE</name>
<accession>A0ABT3A8E7</accession>
<comment type="caution">
    <text evidence="1">The sequence shown here is derived from an EMBL/GenBank/DDBJ whole genome shotgun (WGS) entry which is preliminary data.</text>
</comment>
<protein>
    <submittedName>
        <fullName evidence="1">Uncharacterized protein</fullName>
    </submittedName>
</protein>
<dbReference type="Proteomes" id="UP001652504">
    <property type="component" value="Unassembled WGS sequence"/>
</dbReference>
<proteinExistence type="predicted"/>
<dbReference type="RefSeq" id="WP_263712209.1">
    <property type="nucleotide sequence ID" value="NZ_JAOWKX010000004.1"/>
</dbReference>
<reference evidence="1 2" key="1">
    <citation type="submission" date="2022-10" db="EMBL/GenBank/DDBJ databases">
        <title>Aestuariibacter sp. AA17 isolated from Montipora capitata coral fragment.</title>
        <authorList>
            <person name="Emsley S.A."/>
            <person name="Pfannmuller K.M."/>
            <person name="Loughran R.M."/>
            <person name="Shlafstein M."/>
            <person name="Papke E."/>
            <person name="Saw J.H."/>
            <person name="Ushijima B."/>
            <person name="Videau P."/>
        </authorList>
    </citation>
    <scope>NUCLEOTIDE SEQUENCE [LARGE SCALE GENOMIC DNA]</scope>
    <source>
        <strain evidence="1 2">AA17</strain>
    </source>
</reference>
<evidence type="ECO:0000313" key="1">
    <source>
        <dbReference type="EMBL" id="MCV2884929.1"/>
    </source>
</evidence>
<sequence>MVHFPINDKLPDRASLIQITGVLSSVQRKDKNIQMYFLDEQKPYDYPKKFGAYDEVLVSLKASENAQIKILINSDIGLPRARSNVAIQKIFEISRNNDSIQIG</sequence>
<organism evidence="1 2">
    <name type="scientific">Fluctibacter corallii</name>
    <dbReference type="NCBI Taxonomy" id="2984329"/>
    <lineage>
        <taxon>Bacteria</taxon>
        <taxon>Pseudomonadati</taxon>
        <taxon>Pseudomonadota</taxon>
        <taxon>Gammaproteobacteria</taxon>
        <taxon>Alteromonadales</taxon>
        <taxon>Alteromonadaceae</taxon>
        <taxon>Fluctibacter</taxon>
    </lineage>
</organism>
<keyword evidence="2" id="KW-1185">Reference proteome</keyword>
<dbReference type="EMBL" id="JAOWKX010000004">
    <property type="protein sequence ID" value="MCV2884929.1"/>
    <property type="molecule type" value="Genomic_DNA"/>
</dbReference>